<reference evidence="2 3" key="1">
    <citation type="journal article" date="2018" name="Mycol. Prog.">
        <title>Coniella lustricola, a new species from submerged detritus.</title>
        <authorList>
            <person name="Raudabaugh D.B."/>
            <person name="Iturriaga T."/>
            <person name="Carver A."/>
            <person name="Mondo S."/>
            <person name="Pangilinan J."/>
            <person name="Lipzen A."/>
            <person name="He G."/>
            <person name="Amirebrahimi M."/>
            <person name="Grigoriev I.V."/>
            <person name="Miller A.N."/>
        </authorList>
    </citation>
    <scope>NUCLEOTIDE SEQUENCE [LARGE SCALE GENOMIC DNA]</scope>
    <source>
        <strain evidence="2 3">B22-T-1</strain>
    </source>
</reference>
<protein>
    <submittedName>
        <fullName evidence="2">Uncharacterized protein</fullName>
    </submittedName>
</protein>
<dbReference type="EMBL" id="KZ678481">
    <property type="protein sequence ID" value="PSR82298.1"/>
    <property type="molecule type" value="Genomic_DNA"/>
</dbReference>
<feature type="compositionally biased region" description="Low complexity" evidence="1">
    <location>
        <begin position="1"/>
        <end position="20"/>
    </location>
</feature>
<evidence type="ECO:0000313" key="3">
    <source>
        <dbReference type="Proteomes" id="UP000241462"/>
    </source>
</evidence>
<name>A0A2T3A3Q6_9PEZI</name>
<gene>
    <name evidence="2" type="ORF">BD289DRAFT_437716</name>
</gene>
<organism evidence="2 3">
    <name type="scientific">Coniella lustricola</name>
    <dbReference type="NCBI Taxonomy" id="2025994"/>
    <lineage>
        <taxon>Eukaryota</taxon>
        <taxon>Fungi</taxon>
        <taxon>Dikarya</taxon>
        <taxon>Ascomycota</taxon>
        <taxon>Pezizomycotina</taxon>
        <taxon>Sordariomycetes</taxon>
        <taxon>Sordariomycetidae</taxon>
        <taxon>Diaporthales</taxon>
        <taxon>Schizoparmaceae</taxon>
        <taxon>Coniella</taxon>
    </lineage>
</organism>
<sequence length="236" mass="23973">MSSLNISTSSSSFTDTASPTNTLNATTRSSPIATYASITSLYNAPSTSSVISSTTLVIPSSNLTTQTSSSTSALYTMPPTNISISSTSLAVVTSTPVTFNSSLGAVKSSPTTINVIPSAPAPLNITEAFNVNVTSNSSRPTSPVASISINGTAFIASQSSSSVFTNVSIPANTTSSLKTPASGIATTLQTVTPSETISLGAGIAMPSDSKLPVASFTTASHLKKLCRSSKRAKRFI</sequence>
<dbReference type="InParanoid" id="A0A2T3A3Q6"/>
<feature type="region of interest" description="Disordered" evidence="1">
    <location>
        <begin position="1"/>
        <end position="26"/>
    </location>
</feature>
<dbReference type="AlphaFoldDB" id="A0A2T3A3Q6"/>
<proteinExistence type="predicted"/>
<accession>A0A2T3A3Q6</accession>
<dbReference type="Proteomes" id="UP000241462">
    <property type="component" value="Unassembled WGS sequence"/>
</dbReference>
<keyword evidence="3" id="KW-1185">Reference proteome</keyword>
<evidence type="ECO:0000313" key="2">
    <source>
        <dbReference type="EMBL" id="PSR82298.1"/>
    </source>
</evidence>
<evidence type="ECO:0000256" key="1">
    <source>
        <dbReference type="SAM" id="MobiDB-lite"/>
    </source>
</evidence>